<dbReference type="KEGG" id="pfv:Psefu_4468"/>
<evidence type="ECO:0000313" key="4">
    <source>
        <dbReference type="Proteomes" id="UP000000686"/>
    </source>
</evidence>
<dbReference type="AlphaFoldDB" id="F6AB62"/>
<reference evidence="3 4" key="1">
    <citation type="submission" date="2011-04" db="EMBL/GenBank/DDBJ databases">
        <title>Complete sequence of Pseudomonas fulva 12-X.</title>
        <authorList>
            <consortium name="US DOE Joint Genome Institute"/>
            <person name="Lucas S."/>
            <person name="Han J."/>
            <person name="Lapidus A."/>
            <person name="Cheng J.-F."/>
            <person name="Goodwin L."/>
            <person name="Pitluck S."/>
            <person name="Peters L."/>
            <person name="Mikhailova N."/>
            <person name="Pagani I."/>
            <person name="Davenport K."/>
            <person name="Han C."/>
            <person name="Tapia R."/>
            <person name="Land M."/>
            <person name="Hauser L."/>
            <person name="Kyrpides N."/>
            <person name="Ivanova N."/>
            <person name="Pagani I."/>
            <person name="Lcollab F.I."/>
            <person name="Woyke T."/>
        </authorList>
    </citation>
    <scope>NUCLEOTIDE SEQUENCE [LARGE SCALE GENOMIC DNA]</scope>
    <source>
        <strain evidence="4">12-X</strain>
    </source>
</reference>
<dbReference type="Proteomes" id="UP000000686">
    <property type="component" value="Chromosome"/>
</dbReference>
<feature type="domain" description="Putative Flp pilus-assembly TadG-like N-terminal" evidence="2">
    <location>
        <begin position="13"/>
        <end position="55"/>
    </location>
</feature>
<dbReference type="EMBL" id="CP002727">
    <property type="protein sequence ID" value="AEF24420.1"/>
    <property type="molecule type" value="Genomic_DNA"/>
</dbReference>
<organism evidence="3 4">
    <name type="scientific">Pseudomonas fulva (strain 12-X)</name>
    <dbReference type="NCBI Taxonomy" id="743720"/>
    <lineage>
        <taxon>Bacteria</taxon>
        <taxon>Pseudomonadati</taxon>
        <taxon>Pseudomonadota</taxon>
        <taxon>Gammaproteobacteria</taxon>
        <taxon>Pseudomonadales</taxon>
        <taxon>Pseudomonadaceae</taxon>
        <taxon>Pseudomonas</taxon>
    </lineage>
</organism>
<dbReference type="STRING" id="743720.Psefu_4468"/>
<sequence length="701" mass="72677">MQRLRTARDRQRGAFSMLSAATLVMAILFLALVIDSGRLYLEQRNLQKLADTAALESISRLASGNCSLDSALTHVYAVENAASYGFVQGAGRALSSSCVSVSIVDGLRVPVADAANGRAVRVVTSNQVPASIVVRAGSLFGLAEDSVRLQAVAVAEKDSDPLTVFSVGAQLLDLNTNGLLPRLLTAAGVDVNGLTVLDSEGLANAQITPSGLLQALGVDIGVNQLRALSAEGLVDAFDARLGLVGLGELITASAKAVNHDQALATDISMLGDRLQASELGKTQLRLFGTEDQPGLLNLGTGPGQPLGSALDARLNLSELLSTGLMTAVQGRGLLIEEASLFNSSAKKTGALAIKMGVVEPPAFGIGPIGTTAYNAQIRLQLDVDSSNLPVLGSLLNFLGTSLKLPLIVDLANAKGELTDIDCSGAQPRATIEVESRIGNLCLGSMPANTLWSTTASCTEANLQDATLLRVGNFDLIRGKAAVPLMSTGNAPIRDVVTLAEEESTETGRNDVALGGAVNTLLSKVLDLMAAGVPRSGPGSSAGFSAAQAGQIADRYIAENGYDRNKIRAALLRDKLDWKRPGFAGVLTTTMPEEWYGKAPVLTCSVNKVNCRTALVDSLQSQAQNGLLGSVVDGVSQLLGVIGATAQPLLVNVLGPIVSLLEPLLDEVGKSVSSLLTTLGLDLGKSDITVHSISCGIPQLIR</sequence>
<keyword evidence="1" id="KW-0812">Transmembrane</keyword>
<proteinExistence type="predicted"/>
<protein>
    <submittedName>
        <fullName evidence="3">Membrane protein-like protein</fullName>
    </submittedName>
</protein>
<name>F6AB62_PSEF1</name>
<keyword evidence="1" id="KW-0472">Membrane</keyword>
<dbReference type="RefSeq" id="WP_013793542.1">
    <property type="nucleotide sequence ID" value="NC_015556.1"/>
</dbReference>
<dbReference type="InterPro" id="IPR028087">
    <property type="entry name" value="Tad_N"/>
</dbReference>
<keyword evidence="4" id="KW-1185">Reference proteome</keyword>
<feature type="transmembrane region" description="Helical" evidence="1">
    <location>
        <begin position="12"/>
        <end position="34"/>
    </location>
</feature>
<dbReference type="OrthoDB" id="5720484at2"/>
<dbReference type="Pfam" id="PF13400">
    <property type="entry name" value="Tad"/>
    <property type="match status" value="1"/>
</dbReference>
<accession>F6AB62</accession>
<evidence type="ECO:0000259" key="2">
    <source>
        <dbReference type="Pfam" id="PF13400"/>
    </source>
</evidence>
<evidence type="ECO:0000313" key="3">
    <source>
        <dbReference type="EMBL" id="AEF24420.1"/>
    </source>
</evidence>
<dbReference type="HOGENOM" id="CLU_032477_0_0_6"/>
<dbReference type="eggNOG" id="COG4655">
    <property type="taxonomic scope" value="Bacteria"/>
</dbReference>
<gene>
    <name evidence="3" type="ordered locus">Psefu_4468</name>
</gene>
<keyword evidence="1" id="KW-1133">Transmembrane helix</keyword>
<evidence type="ECO:0000256" key="1">
    <source>
        <dbReference type="SAM" id="Phobius"/>
    </source>
</evidence>